<dbReference type="GO" id="GO:0005783">
    <property type="term" value="C:endoplasmic reticulum"/>
    <property type="evidence" value="ECO:0007669"/>
    <property type="project" value="TreeGrafter"/>
</dbReference>
<evidence type="ECO:0000256" key="2">
    <source>
        <dbReference type="ARBA" id="ARBA00022729"/>
    </source>
</evidence>
<dbReference type="AlphaFoldDB" id="A0A371CWQ8"/>
<dbReference type="InterPro" id="IPR036249">
    <property type="entry name" value="Thioredoxin-like_sf"/>
</dbReference>
<dbReference type="EMBL" id="KZ857446">
    <property type="protein sequence ID" value="RDX44716.1"/>
    <property type="molecule type" value="Genomic_DNA"/>
</dbReference>
<dbReference type="GO" id="GO:0003756">
    <property type="term" value="F:protein disulfide isomerase activity"/>
    <property type="evidence" value="ECO:0007669"/>
    <property type="project" value="TreeGrafter"/>
</dbReference>
<evidence type="ECO:0000256" key="1">
    <source>
        <dbReference type="ARBA" id="ARBA00006347"/>
    </source>
</evidence>
<keyword evidence="7" id="KW-1185">Reference proteome</keyword>
<proteinExistence type="inferred from homology"/>
<gene>
    <name evidence="6" type="ORF">OH76DRAFT_1408791</name>
</gene>
<reference evidence="6 7" key="1">
    <citation type="journal article" date="2018" name="Biotechnol. Biofuels">
        <title>Integrative visual omics of the white-rot fungus Polyporus brumalis exposes the biotechnological potential of its oxidative enzymes for delignifying raw plant biomass.</title>
        <authorList>
            <person name="Miyauchi S."/>
            <person name="Rancon A."/>
            <person name="Drula E."/>
            <person name="Hage H."/>
            <person name="Chaduli D."/>
            <person name="Favel A."/>
            <person name="Grisel S."/>
            <person name="Henrissat B."/>
            <person name="Herpoel-Gimbert I."/>
            <person name="Ruiz-Duenas F.J."/>
            <person name="Chevret D."/>
            <person name="Hainaut M."/>
            <person name="Lin J."/>
            <person name="Wang M."/>
            <person name="Pangilinan J."/>
            <person name="Lipzen A."/>
            <person name="Lesage-Meessen L."/>
            <person name="Navarro D."/>
            <person name="Riley R."/>
            <person name="Grigoriev I.V."/>
            <person name="Zhou S."/>
            <person name="Raouche S."/>
            <person name="Rosso M.N."/>
        </authorList>
    </citation>
    <scope>NUCLEOTIDE SEQUENCE [LARGE SCALE GENOMIC DNA]</scope>
    <source>
        <strain evidence="6 7">BRFM 1820</strain>
    </source>
</reference>
<dbReference type="PROSITE" id="PS00194">
    <property type="entry name" value="THIOREDOXIN_1"/>
    <property type="match status" value="1"/>
</dbReference>
<dbReference type="PANTHER" id="PTHR45672:SF3">
    <property type="entry name" value="THIOREDOXIN DOMAIN-CONTAINING PROTEIN 5"/>
    <property type="match status" value="1"/>
</dbReference>
<dbReference type="Gene3D" id="3.40.30.10">
    <property type="entry name" value="Glutaredoxin"/>
    <property type="match status" value="3"/>
</dbReference>
<dbReference type="OrthoDB" id="72053at2759"/>
<feature type="signal peptide" evidence="4">
    <location>
        <begin position="1"/>
        <end position="27"/>
    </location>
</feature>
<dbReference type="SUPFAM" id="SSF52833">
    <property type="entry name" value="Thioredoxin-like"/>
    <property type="match status" value="3"/>
</dbReference>
<keyword evidence="2 4" id="KW-0732">Signal</keyword>
<dbReference type="InterPro" id="IPR051063">
    <property type="entry name" value="PDI"/>
</dbReference>
<dbReference type="Pfam" id="PF00085">
    <property type="entry name" value="Thioredoxin"/>
    <property type="match status" value="2"/>
</dbReference>
<name>A0A371CWQ8_9APHY</name>
<feature type="chain" id="PRO_5017083895" evidence="4">
    <location>
        <begin position="28"/>
        <end position="586"/>
    </location>
</feature>
<feature type="region of interest" description="Disordered" evidence="3">
    <location>
        <begin position="137"/>
        <end position="161"/>
    </location>
</feature>
<dbReference type="PANTHER" id="PTHR45672">
    <property type="entry name" value="PROTEIN DISULFIDE-ISOMERASE C17H9.14C-RELATED"/>
    <property type="match status" value="1"/>
</dbReference>
<feature type="domain" description="Thioredoxin" evidence="5">
    <location>
        <begin position="145"/>
        <end position="281"/>
    </location>
</feature>
<evidence type="ECO:0000256" key="4">
    <source>
        <dbReference type="SAM" id="SignalP"/>
    </source>
</evidence>
<evidence type="ECO:0000259" key="5">
    <source>
        <dbReference type="PROSITE" id="PS51352"/>
    </source>
</evidence>
<dbReference type="InterPro" id="IPR017937">
    <property type="entry name" value="Thioredoxin_CS"/>
</dbReference>
<dbReference type="Proteomes" id="UP000256964">
    <property type="component" value="Unassembled WGS sequence"/>
</dbReference>
<evidence type="ECO:0000313" key="6">
    <source>
        <dbReference type="EMBL" id="RDX44716.1"/>
    </source>
</evidence>
<comment type="similarity">
    <text evidence="1">Belongs to the protein disulfide isomerase family.</text>
</comment>
<dbReference type="InterPro" id="IPR013766">
    <property type="entry name" value="Thioredoxin_domain"/>
</dbReference>
<evidence type="ECO:0000313" key="7">
    <source>
        <dbReference type="Proteomes" id="UP000256964"/>
    </source>
</evidence>
<dbReference type="STRING" id="139420.A0A371CWQ8"/>
<sequence length="586" mass="65130">MLAFARLSLSLLVSSVILASAALPVESAETELLVLTPDDFDSTTASGVWFIEHFSPYCRHCRDFAPTWTQLVEETEKKADPGIRLAQVNCAVHGDLCRKNGVEGYPQMNLYRDGKYIETFRQSRDIDLLTKYINAHAEPRNPPVPEPPADEPPAAASDDDELLSEVVHREDANPDGVVVSLNEKNFQQTVDKGHVFVKFFAPWCGHCKKLAPFWTQLGSAMRSKLTIAEVDCEAHSALCKQEGITGYPMLYYYGGKGAGKTEYTGGRKFEQLKAFADKVSGPGVQELKYGELESRVAEQPVLYLFLHSPSDKALFKQVVEAANVLFGSPPLYTSSSSSFYDHFNIKPGTAAILALKDHDPTAPAAVYTVAKPLATQNEKQALVDWFIRNRLPSAVELDSDNFQDVMNAPHKPLVVITATSQKDKQQIAKEVTSLARKWRDAKEQVPVVFTWMDADKWGSWLKSMYGIKANMLPRAVVANHSRLVYYDTDPFGEPVKLTAASLFPTINGAARGTLAHKNSENFVERLARYLNAKLIALELYVVNNPWHTAFFAMVGMIALGLGVRKLLAESDEAREGNYYRKGDRVD</sequence>
<dbReference type="PROSITE" id="PS51352">
    <property type="entry name" value="THIOREDOXIN_2"/>
    <property type="match status" value="2"/>
</dbReference>
<accession>A0A371CWQ8</accession>
<evidence type="ECO:0000256" key="3">
    <source>
        <dbReference type="SAM" id="MobiDB-lite"/>
    </source>
</evidence>
<feature type="compositionally biased region" description="Pro residues" evidence="3">
    <location>
        <begin position="140"/>
        <end position="151"/>
    </location>
</feature>
<dbReference type="Pfam" id="PF13848">
    <property type="entry name" value="Thioredoxin_6"/>
    <property type="match status" value="1"/>
</dbReference>
<protein>
    <submittedName>
        <fullName evidence="6">Thioredoxin-domain-containing protein</fullName>
    </submittedName>
</protein>
<dbReference type="GO" id="GO:0006457">
    <property type="term" value="P:protein folding"/>
    <property type="evidence" value="ECO:0007669"/>
    <property type="project" value="TreeGrafter"/>
</dbReference>
<feature type="domain" description="Thioredoxin" evidence="5">
    <location>
        <begin position="11"/>
        <end position="138"/>
    </location>
</feature>
<organism evidence="6 7">
    <name type="scientific">Lentinus brumalis</name>
    <dbReference type="NCBI Taxonomy" id="2498619"/>
    <lineage>
        <taxon>Eukaryota</taxon>
        <taxon>Fungi</taxon>
        <taxon>Dikarya</taxon>
        <taxon>Basidiomycota</taxon>
        <taxon>Agaricomycotina</taxon>
        <taxon>Agaricomycetes</taxon>
        <taxon>Polyporales</taxon>
        <taxon>Polyporaceae</taxon>
        <taxon>Lentinus</taxon>
    </lineage>
</organism>